<dbReference type="EMBL" id="CP032096">
    <property type="protein sequence ID" value="QBZ83531.1"/>
    <property type="molecule type" value="Genomic_DNA"/>
</dbReference>
<keyword evidence="2" id="KW-1185">Reference proteome</keyword>
<dbReference type="RefSeq" id="WP_135796142.1">
    <property type="nucleotide sequence ID" value="NZ_CP032096.1"/>
</dbReference>
<sequence>MSCCPGNFCQFSFPEGPPLTDNPVTHLSAQYLFLPYGTLLEEEEVVRLWTEGGQTETVIVEKKVPLSISPNGIESEDPSVFLPWQLIALDSGLEEPDIQGWYHHPLFNPETQAVVLKFKHPIVVKPSLSMILKKWLYKIRTL</sequence>
<proteinExistence type="predicted"/>
<reference evidence="1 2" key="1">
    <citation type="submission" date="2018-08" db="EMBL/GenBank/DDBJ databases">
        <title>Horizontal acquisition of hydrogen conversion ability and other habitat adaptations in Hydrogenovibrio crunogenus strains.</title>
        <authorList>
            <person name="Gonnella G."/>
            <person name="Adam N."/>
            <person name="Perner M."/>
        </authorList>
    </citation>
    <scope>NUCLEOTIDE SEQUENCE [LARGE SCALE GENOMIC DNA]</scope>
    <source>
        <strain evidence="1 2">SP-41</strain>
    </source>
</reference>
<accession>A0A4P7P061</accession>
<evidence type="ECO:0000313" key="1">
    <source>
        <dbReference type="EMBL" id="QBZ83531.1"/>
    </source>
</evidence>
<evidence type="ECO:0000313" key="2">
    <source>
        <dbReference type="Proteomes" id="UP000296201"/>
    </source>
</evidence>
<dbReference type="Proteomes" id="UP000296201">
    <property type="component" value="Chromosome"/>
</dbReference>
<gene>
    <name evidence="1" type="ORF">GHNINEIG_01586</name>
</gene>
<name>A0A4P7P061_9GAMM</name>
<protein>
    <submittedName>
        <fullName evidence="1">Uncharacterized protein</fullName>
    </submittedName>
</protein>
<dbReference type="AlphaFoldDB" id="A0A4P7P061"/>
<organism evidence="1 2">
    <name type="scientific">Hydrogenovibrio crunogenus</name>
    <dbReference type="NCBI Taxonomy" id="39765"/>
    <lineage>
        <taxon>Bacteria</taxon>
        <taxon>Pseudomonadati</taxon>
        <taxon>Pseudomonadota</taxon>
        <taxon>Gammaproteobacteria</taxon>
        <taxon>Thiotrichales</taxon>
        <taxon>Piscirickettsiaceae</taxon>
        <taxon>Hydrogenovibrio</taxon>
    </lineage>
</organism>
<dbReference type="OrthoDB" id="5612202at2"/>